<dbReference type="SUPFAM" id="SSF56235">
    <property type="entry name" value="N-terminal nucleophile aminohydrolases (Ntn hydrolases)"/>
    <property type="match status" value="1"/>
</dbReference>
<dbReference type="GO" id="GO:0016740">
    <property type="term" value="F:transferase activity"/>
    <property type="evidence" value="ECO:0007669"/>
    <property type="project" value="UniProtKB-KW"/>
</dbReference>
<dbReference type="Pfam" id="PF01019">
    <property type="entry name" value="G_glu_transpept"/>
    <property type="match status" value="2"/>
</dbReference>
<evidence type="ECO:0000256" key="2">
    <source>
        <dbReference type="ARBA" id="ARBA00022679"/>
    </source>
</evidence>
<comment type="similarity">
    <text evidence="1">Belongs to the gamma-glutamyltransferase family.</text>
</comment>
<dbReference type="Proteomes" id="UP000248916">
    <property type="component" value="Unassembled WGS sequence"/>
</dbReference>
<dbReference type="GO" id="GO:0016787">
    <property type="term" value="F:hydrolase activity"/>
    <property type="evidence" value="ECO:0007669"/>
    <property type="project" value="UniProtKB-KW"/>
</dbReference>
<name>A0A2W7Q5T5_9RHOB</name>
<keyword evidence="6" id="KW-1185">Reference proteome</keyword>
<dbReference type="PANTHER" id="PTHR43199:SF1">
    <property type="entry name" value="GLUTATHIONE HYDROLASE PROENZYME"/>
    <property type="match status" value="1"/>
</dbReference>
<proteinExistence type="inferred from homology"/>
<sequence length="524" mass="55109">MHNFSTTQVIRKIVRQGAGGVVAAQHKIAARAGARVLAEGGDAIDAAVATSFAIGIVEPWMSGPMGGGMMNVWRAGAEKAETIQFGMRSPAGLDPAEYPIERGRKASDLFPWPAVEGDRNIRGGTAVAVPGTVAGIALAHEIWGTRPWAELLAPAIELAREGMQVDWYASLLIASEARDLARDPDAAAMFLVDGQWPIGESWTALSDARLDQGKAAETLARLAEAGPRDFYEGDIAAALVSDVQAKGGSLALSDLAEYRARRAPSLEQPYRDGRVMAPSGFSAGTELAQALAQMEGAFTPGDGPDAESYGAMADALDTAYARRLAEVGDTGEDDRTPACTTSFSIVDRAGNMVSVTQTLLSMFGAHVVSPSTGYLLNNGIMWFDPEPAKPNSLAPSKACLMNVCPTLGEGPAGRFAIGASGGRKILPAVANLTSFFLDHGMDLETAFHHPRIDVSGSGPIVADEALPKEVLDGLRSRRDVVEAPRGVHPYAFAVPAGVMRKDGSNSGCTEIMTPWGDAVHEDEV</sequence>
<evidence type="ECO:0000313" key="6">
    <source>
        <dbReference type="Proteomes" id="UP000248916"/>
    </source>
</evidence>
<dbReference type="PRINTS" id="PR01210">
    <property type="entry name" value="GGTRANSPTASE"/>
</dbReference>
<dbReference type="Gene3D" id="3.60.20.40">
    <property type="match status" value="1"/>
</dbReference>
<dbReference type="EMBL" id="QKZL01000005">
    <property type="protein sequence ID" value="PZX17089.1"/>
    <property type="molecule type" value="Genomic_DNA"/>
</dbReference>
<evidence type="ECO:0000256" key="1">
    <source>
        <dbReference type="ARBA" id="ARBA00009381"/>
    </source>
</evidence>
<dbReference type="RefSeq" id="WP_111536864.1">
    <property type="nucleotide sequence ID" value="NZ_QKZL01000005.1"/>
</dbReference>
<dbReference type="InterPro" id="IPR043137">
    <property type="entry name" value="GGT_ssub_C"/>
</dbReference>
<comment type="caution">
    <text evidence="5">The sequence shown here is derived from an EMBL/GenBank/DDBJ whole genome shotgun (WGS) entry which is preliminary data.</text>
</comment>
<dbReference type="AlphaFoldDB" id="A0A2W7Q5T5"/>
<dbReference type="OrthoDB" id="9781342at2"/>
<keyword evidence="3 5" id="KW-0378">Hydrolase</keyword>
<dbReference type="InterPro" id="IPR051792">
    <property type="entry name" value="GGT_bact"/>
</dbReference>
<evidence type="ECO:0000256" key="4">
    <source>
        <dbReference type="ARBA" id="ARBA00023145"/>
    </source>
</evidence>
<dbReference type="PANTHER" id="PTHR43199">
    <property type="entry name" value="GLUTATHIONE HYDROLASE"/>
    <property type="match status" value="1"/>
</dbReference>
<reference evidence="5 6" key="1">
    <citation type="submission" date="2018-06" db="EMBL/GenBank/DDBJ databases">
        <title>Genomic Encyclopedia of Archaeal and Bacterial Type Strains, Phase II (KMG-II): from individual species to whole genera.</title>
        <authorList>
            <person name="Goeker M."/>
        </authorList>
    </citation>
    <scope>NUCLEOTIDE SEQUENCE [LARGE SCALE GENOMIC DNA]</scope>
    <source>
        <strain evidence="5 6">DSM 22009</strain>
    </source>
</reference>
<protein>
    <submittedName>
        <fullName evidence="5">Gamma-glutamyltranspeptidase/glutathione hydrolase</fullName>
    </submittedName>
</protein>
<accession>A0A2W7Q5T5</accession>
<keyword evidence="2" id="KW-0808">Transferase</keyword>
<dbReference type="InterPro" id="IPR029055">
    <property type="entry name" value="Ntn_hydrolases_N"/>
</dbReference>
<evidence type="ECO:0000256" key="3">
    <source>
        <dbReference type="ARBA" id="ARBA00022801"/>
    </source>
</evidence>
<gene>
    <name evidence="5" type="ORF">LX81_01720</name>
</gene>
<keyword evidence="4" id="KW-0865">Zymogen</keyword>
<evidence type="ECO:0000313" key="5">
    <source>
        <dbReference type="EMBL" id="PZX17089.1"/>
    </source>
</evidence>
<organism evidence="5 6">
    <name type="scientific">Palleronia aestuarii</name>
    <dbReference type="NCBI Taxonomy" id="568105"/>
    <lineage>
        <taxon>Bacteria</taxon>
        <taxon>Pseudomonadati</taxon>
        <taxon>Pseudomonadota</taxon>
        <taxon>Alphaproteobacteria</taxon>
        <taxon>Rhodobacterales</taxon>
        <taxon>Roseobacteraceae</taxon>
        <taxon>Palleronia</taxon>
    </lineage>
</organism>